<proteinExistence type="predicted"/>
<accession>A0A8J3ZR41</accession>
<name>A0A8J3ZR41_9ACTN</name>
<comment type="caution">
    <text evidence="1">The sequence shown here is derived from an EMBL/GenBank/DDBJ whole genome shotgun (WGS) entry which is preliminary data.</text>
</comment>
<reference evidence="1" key="1">
    <citation type="submission" date="2021-01" db="EMBL/GenBank/DDBJ databases">
        <title>Whole genome shotgun sequence of Virgisporangium ochraceum NBRC 16418.</title>
        <authorList>
            <person name="Komaki H."/>
            <person name="Tamura T."/>
        </authorList>
    </citation>
    <scope>NUCLEOTIDE SEQUENCE</scope>
    <source>
        <strain evidence="1">NBRC 16418</strain>
    </source>
</reference>
<organism evidence="1 2">
    <name type="scientific">Virgisporangium ochraceum</name>
    <dbReference type="NCBI Taxonomy" id="65505"/>
    <lineage>
        <taxon>Bacteria</taxon>
        <taxon>Bacillati</taxon>
        <taxon>Actinomycetota</taxon>
        <taxon>Actinomycetes</taxon>
        <taxon>Micromonosporales</taxon>
        <taxon>Micromonosporaceae</taxon>
        <taxon>Virgisporangium</taxon>
    </lineage>
</organism>
<gene>
    <name evidence="1" type="ORF">Voc01_013150</name>
</gene>
<dbReference type="EMBL" id="BOPH01000017">
    <property type="protein sequence ID" value="GIJ66398.1"/>
    <property type="molecule type" value="Genomic_DNA"/>
</dbReference>
<sequence>MEPRAKTRRLLDRLVAAARRTGADAATVCRQLPILHSCVPKDDEPVLLARATRPGDRATYLLLLTARRLVVTRETRVLRRQHLHLNADPRHLSDVIWTPEPTMGAIALSATAVDGVREHFWIRTAAVEASAAALHGVFGRQPAFV</sequence>
<evidence type="ECO:0000313" key="1">
    <source>
        <dbReference type="EMBL" id="GIJ66398.1"/>
    </source>
</evidence>
<protein>
    <submittedName>
        <fullName evidence="1">Uncharacterized protein</fullName>
    </submittedName>
</protein>
<dbReference type="Proteomes" id="UP000635606">
    <property type="component" value="Unassembled WGS sequence"/>
</dbReference>
<dbReference type="RefSeq" id="WP_203926357.1">
    <property type="nucleotide sequence ID" value="NZ_BOPH01000017.1"/>
</dbReference>
<evidence type="ECO:0000313" key="2">
    <source>
        <dbReference type="Proteomes" id="UP000635606"/>
    </source>
</evidence>
<dbReference type="AlphaFoldDB" id="A0A8J3ZR41"/>
<keyword evidence="2" id="KW-1185">Reference proteome</keyword>